<feature type="transmembrane region" description="Helical" evidence="1">
    <location>
        <begin position="144"/>
        <end position="163"/>
    </location>
</feature>
<protein>
    <recommendedName>
        <fullName evidence="4">Glycosyltransferase RgtA/B/C/D-like domain-containing protein</fullName>
    </recommendedName>
</protein>
<keyword evidence="1" id="KW-1133">Transmembrane helix</keyword>
<feature type="transmembrane region" description="Helical" evidence="1">
    <location>
        <begin position="354"/>
        <end position="375"/>
    </location>
</feature>
<evidence type="ECO:0000313" key="2">
    <source>
        <dbReference type="EMBL" id="PCE43703.1"/>
    </source>
</evidence>
<evidence type="ECO:0000256" key="1">
    <source>
        <dbReference type="SAM" id="Phobius"/>
    </source>
</evidence>
<gene>
    <name evidence="2" type="ORF">COO09_04300</name>
</gene>
<organism evidence="2 3">
    <name type="scientific">Rhizorhabdus dicambivorans</name>
    <dbReference type="NCBI Taxonomy" id="1850238"/>
    <lineage>
        <taxon>Bacteria</taxon>
        <taxon>Pseudomonadati</taxon>
        <taxon>Pseudomonadota</taxon>
        <taxon>Alphaproteobacteria</taxon>
        <taxon>Sphingomonadales</taxon>
        <taxon>Sphingomonadaceae</taxon>
        <taxon>Rhizorhabdus</taxon>
    </lineage>
</organism>
<feature type="transmembrane region" description="Helical" evidence="1">
    <location>
        <begin position="291"/>
        <end position="310"/>
    </location>
</feature>
<feature type="transmembrane region" description="Helical" evidence="1">
    <location>
        <begin position="105"/>
        <end position="132"/>
    </location>
</feature>
<keyword evidence="1" id="KW-0472">Membrane</keyword>
<evidence type="ECO:0000313" key="3">
    <source>
        <dbReference type="Proteomes" id="UP000218934"/>
    </source>
</evidence>
<feature type="transmembrane region" description="Helical" evidence="1">
    <location>
        <begin position="207"/>
        <end position="233"/>
    </location>
</feature>
<keyword evidence="3" id="KW-1185">Reference proteome</keyword>
<name>A0A2A4G132_9SPHN</name>
<dbReference type="AlphaFoldDB" id="A0A2A4G132"/>
<dbReference type="Proteomes" id="UP000218934">
    <property type="component" value="Unassembled WGS sequence"/>
</dbReference>
<feature type="transmembrane region" description="Helical" evidence="1">
    <location>
        <begin position="175"/>
        <end position="195"/>
    </location>
</feature>
<reference evidence="2 3" key="1">
    <citation type="submission" date="2017-09" db="EMBL/GenBank/DDBJ databases">
        <title>The Catabolism of 3,6-Dichlorosalicylic acid is Initiated by the Cytochrome P450 Monooxygenase DsmABC in Rhizorhabdus dicambivorans Ndbn-20.</title>
        <authorList>
            <person name="Na L."/>
        </authorList>
    </citation>
    <scope>NUCLEOTIDE SEQUENCE [LARGE SCALE GENOMIC DNA]</scope>
    <source>
        <strain evidence="2 3">Ndbn-20m</strain>
    </source>
</reference>
<feature type="transmembrane region" description="Helical" evidence="1">
    <location>
        <begin position="25"/>
        <end position="47"/>
    </location>
</feature>
<proteinExistence type="predicted"/>
<evidence type="ECO:0008006" key="4">
    <source>
        <dbReference type="Google" id="ProtNLM"/>
    </source>
</evidence>
<sequence length="513" mass="53992">MVDLPLAGLILLLQPLFGPWAAERIAVSAVPLVTLAGSLSAVALITARLADRRVALLAAMLAATAPLLLFHVLPLRIDHHGWQTMLGLLAIAACFDPRQGRGGVIAGIATALWLAISLEALPMAAAIALLLAARYLIWGEARRFGAFCAALGLATLALFAALHDRAGWTQPWCDAVSPGWFGPLLLSPLLAALSVRVTARSGLAPRLAGLLVAGGIGIALLAATAPACLAGPFGQLDPVVRHHWYQKVREGLPFWRQDPGDALVLILFPLVGIAGTLLARRHAADRAPDGTAARNWLAMLGLLLAAYAVSLLVQRAGGFAQGCALPGAAWLLGRARDRVGAWRYPAFRVIGSMAAIVALSPIGAMLAGGLLLAGFPRNVADASSETAACMAPCASLASLARLPRATILTGLDLTPRLLVETPHSYAASGHHRGRAAMRRVIDAFLGPPGTAHRLMRDRHMAYLLIDPAGHEALLYARAAPGGLMARLLKGEAPAWLEPVPLGTDRLRMWRRVD</sequence>
<keyword evidence="1" id="KW-0812">Transmembrane</keyword>
<dbReference type="EMBL" id="NWUF01000003">
    <property type="protein sequence ID" value="PCE43703.1"/>
    <property type="molecule type" value="Genomic_DNA"/>
</dbReference>
<dbReference type="OrthoDB" id="1082056at2"/>
<feature type="transmembrane region" description="Helical" evidence="1">
    <location>
        <begin position="54"/>
        <end position="73"/>
    </location>
</feature>
<dbReference type="KEGG" id="rdi:CMV14_01980"/>
<comment type="caution">
    <text evidence="2">The sequence shown here is derived from an EMBL/GenBank/DDBJ whole genome shotgun (WGS) entry which is preliminary data.</text>
</comment>
<accession>A0A2A4G132</accession>
<feature type="transmembrane region" description="Helical" evidence="1">
    <location>
        <begin position="262"/>
        <end position="279"/>
    </location>
</feature>